<comment type="caution">
    <text evidence="7">The sequence shown here is derived from an EMBL/GenBank/DDBJ whole genome shotgun (WGS) entry which is preliminary data.</text>
</comment>
<keyword evidence="8" id="KW-1185">Reference proteome</keyword>
<dbReference type="CDD" id="cd02961">
    <property type="entry name" value="PDI_a_family"/>
    <property type="match status" value="2"/>
</dbReference>
<dbReference type="Proteomes" id="UP000654370">
    <property type="component" value="Unassembled WGS sequence"/>
</dbReference>
<dbReference type="Pfam" id="PF00085">
    <property type="entry name" value="Thioredoxin"/>
    <property type="match status" value="2"/>
</dbReference>
<comment type="subcellular location">
    <subcellularLocation>
        <location evidence="1">Membrane</location>
        <topology evidence="1">Single-pass membrane protein</topology>
    </subcellularLocation>
</comment>
<reference evidence="7" key="1">
    <citation type="submission" date="2020-12" db="EMBL/GenBank/DDBJ databases">
        <title>Metabolic potential, ecology and presence of endohyphal bacteria is reflected in genomic diversity of Mucoromycotina.</title>
        <authorList>
            <person name="Muszewska A."/>
            <person name="Okrasinska A."/>
            <person name="Steczkiewicz K."/>
            <person name="Drgas O."/>
            <person name="Orlowska M."/>
            <person name="Perlinska-Lenart U."/>
            <person name="Aleksandrzak-Piekarczyk T."/>
            <person name="Szatraj K."/>
            <person name="Zielenkiewicz U."/>
            <person name="Pilsyk S."/>
            <person name="Malc E."/>
            <person name="Mieczkowski P."/>
            <person name="Kruszewska J.S."/>
            <person name="Biernat P."/>
            <person name="Pawlowska J."/>
        </authorList>
    </citation>
    <scope>NUCLEOTIDE SEQUENCE</scope>
    <source>
        <strain evidence="7">WA0000067209</strain>
    </source>
</reference>
<dbReference type="InterPro" id="IPR036249">
    <property type="entry name" value="Thioredoxin-like_sf"/>
</dbReference>
<evidence type="ECO:0000313" key="7">
    <source>
        <dbReference type="EMBL" id="KAG2184408.1"/>
    </source>
</evidence>
<dbReference type="InterPro" id="IPR013766">
    <property type="entry name" value="Thioredoxin_domain"/>
</dbReference>
<organism evidence="7 8">
    <name type="scientific">Mortierella isabellina</name>
    <name type="common">Filamentous fungus</name>
    <name type="synonym">Umbelopsis isabellina</name>
    <dbReference type="NCBI Taxonomy" id="91625"/>
    <lineage>
        <taxon>Eukaryota</taxon>
        <taxon>Fungi</taxon>
        <taxon>Fungi incertae sedis</taxon>
        <taxon>Mucoromycota</taxon>
        <taxon>Mucoromycotina</taxon>
        <taxon>Umbelopsidomycetes</taxon>
        <taxon>Umbelopsidales</taxon>
        <taxon>Umbelopsidaceae</taxon>
        <taxon>Umbelopsis</taxon>
    </lineage>
</organism>
<accession>A0A8H7Q323</accession>
<dbReference type="Gene3D" id="3.40.30.10">
    <property type="entry name" value="Glutaredoxin"/>
    <property type="match status" value="4"/>
</dbReference>
<evidence type="ECO:0000256" key="3">
    <source>
        <dbReference type="ARBA" id="ARBA00022989"/>
    </source>
</evidence>
<dbReference type="AlphaFoldDB" id="A0A8H7Q323"/>
<dbReference type="PANTHER" id="PTHR46426:SF1">
    <property type="entry name" value="PROTEIN DISULFIDE-ISOMERASE TMX3"/>
    <property type="match status" value="1"/>
</dbReference>
<feature type="domain" description="Thioredoxin" evidence="6">
    <location>
        <begin position="38"/>
        <end position="168"/>
    </location>
</feature>
<keyword evidence="2 5" id="KW-0812">Transmembrane</keyword>
<dbReference type="PROSITE" id="PS51352">
    <property type="entry name" value="THIOREDOXIN_2"/>
    <property type="match status" value="2"/>
</dbReference>
<evidence type="ECO:0000256" key="5">
    <source>
        <dbReference type="SAM" id="Phobius"/>
    </source>
</evidence>
<dbReference type="OrthoDB" id="427280at2759"/>
<name>A0A8H7Q323_MORIS</name>
<dbReference type="EMBL" id="JAEPQZ010000002">
    <property type="protein sequence ID" value="KAG2184408.1"/>
    <property type="molecule type" value="Genomic_DNA"/>
</dbReference>
<feature type="transmembrane region" description="Helical" evidence="5">
    <location>
        <begin position="560"/>
        <end position="577"/>
    </location>
</feature>
<feature type="domain" description="Thioredoxin" evidence="6">
    <location>
        <begin position="171"/>
        <end position="299"/>
    </location>
</feature>
<dbReference type="InterPro" id="IPR052250">
    <property type="entry name" value="PDI_TMX3"/>
</dbReference>
<protein>
    <recommendedName>
        <fullName evidence="6">Thioredoxin domain-containing protein</fullName>
    </recommendedName>
</protein>
<evidence type="ECO:0000259" key="6">
    <source>
        <dbReference type="PROSITE" id="PS51352"/>
    </source>
</evidence>
<evidence type="ECO:0000256" key="2">
    <source>
        <dbReference type="ARBA" id="ARBA00022692"/>
    </source>
</evidence>
<keyword evidence="4 5" id="KW-0472">Membrane</keyword>
<dbReference type="Pfam" id="PF13848">
    <property type="entry name" value="Thioredoxin_6"/>
    <property type="match status" value="1"/>
</dbReference>
<evidence type="ECO:0000256" key="4">
    <source>
        <dbReference type="ARBA" id="ARBA00023136"/>
    </source>
</evidence>
<dbReference type="GO" id="GO:0016020">
    <property type="term" value="C:membrane"/>
    <property type="evidence" value="ECO:0007669"/>
    <property type="project" value="UniProtKB-SubCell"/>
</dbReference>
<dbReference type="GO" id="GO:0005783">
    <property type="term" value="C:endoplasmic reticulum"/>
    <property type="evidence" value="ECO:0007669"/>
    <property type="project" value="TreeGrafter"/>
</dbReference>
<proteinExistence type="predicted"/>
<evidence type="ECO:0000313" key="8">
    <source>
        <dbReference type="Proteomes" id="UP000654370"/>
    </source>
</evidence>
<evidence type="ECO:0000256" key="1">
    <source>
        <dbReference type="ARBA" id="ARBA00004167"/>
    </source>
</evidence>
<sequence>MNPEPRVNVTGHLNETVCKLELREGSFSFLTAATMKGFTIGSVALTVFFSAIQWAVVDAEIVELTPSNYDALAKSGTWFIEHFSPYCPHCVHFAPTWQSLGKTHHDLSTTKNFHLGAIDCTVYGDLCNEHNIRGYPTIQLYSNGQFIENYAGSRDFDIMSAYILTASEEHASPASNIPNQKIADVGVNPTGKVVQLTADTFDSQVARSKEPWIIQMYAPWCKYCSQLATVWDQLSTELKGHVNVASINCESSKDAKALCLKQGVTGYPTIKFLSGDVNVEYRGARSVTALSEYTKKANGELQEITGAQLTAIQQDNSVALIHLYTPESKSSLDVIKAVSKHFIADVPFYITSDPISIRHLGYETAELPAIVILKGKHKFVYSSNNYANTPENEQAIRSWVQKEKFPIVSEINLKNAEEILNSNHMLAFGLFDGSKKLEDQKKEFKFMTDAWLDKGNKNSNVLFVWLDGTKWADYVKKVFDIKQSQLPRIVIADPKTNQFYPTDSEGRQLSMDSPQTVLKSIVEAQTGALTPVIARASQQHATTAQIEHPNYSSFIQEHKILTMLIVVVVAGVGYRVYGTKRTQAELLPSTNTKHHE</sequence>
<dbReference type="PANTHER" id="PTHR46426">
    <property type="entry name" value="PROTEIN DISULFIDE-ISOMERASE TMX3"/>
    <property type="match status" value="1"/>
</dbReference>
<dbReference type="SUPFAM" id="SSF52833">
    <property type="entry name" value="Thioredoxin-like"/>
    <property type="match status" value="4"/>
</dbReference>
<gene>
    <name evidence="7" type="ORF">INT43_000317</name>
</gene>
<keyword evidence="3 5" id="KW-1133">Transmembrane helix</keyword>